<proteinExistence type="predicted"/>
<keyword evidence="2" id="KW-1185">Reference proteome</keyword>
<organism evidence="1 2">
    <name type="scientific">Zophobas morio</name>
    <dbReference type="NCBI Taxonomy" id="2755281"/>
    <lineage>
        <taxon>Eukaryota</taxon>
        <taxon>Metazoa</taxon>
        <taxon>Ecdysozoa</taxon>
        <taxon>Arthropoda</taxon>
        <taxon>Hexapoda</taxon>
        <taxon>Insecta</taxon>
        <taxon>Pterygota</taxon>
        <taxon>Neoptera</taxon>
        <taxon>Endopterygota</taxon>
        <taxon>Coleoptera</taxon>
        <taxon>Polyphaga</taxon>
        <taxon>Cucujiformia</taxon>
        <taxon>Tenebrionidae</taxon>
        <taxon>Zophobas</taxon>
    </lineage>
</organism>
<sequence length="138" mass="16462">MIKKDDIMKIYQPDEEKMIAFGFEKLGHVYRYRKSIYDNKFYYEFVIGENQFSVEVFDAGFDEPYDLFSIGTAAGDFIMMLRNESEIIIKQIIEECFFKVDAKEKILEYIEQNFDAIKDHPFAQYPNYTVFKIPGHEK</sequence>
<reference evidence="1" key="1">
    <citation type="journal article" date="2023" name="G3 (Bethesda)">
        <title>Whole genome assemblies of Zophobas morio and Tenebrio molitor.</title>
        <authorList>
            <person name="Kaur S."/>
            <person name="Stinson S.A."/>
            <person name="diCenzo G.C."/>
        </authorList>
    </citation>
    <scope>NUCLEOTIDE SEQUENCE</scope>
    <source>
        <strain evidence="1">QUZm001</strain>
    </source>
</reference>
<evidence type="ECO:0000313" key="1">
    <source>
        <dbReference type="EMBL" id="KAJ3615575.1"/>
    </source>
</evidence>
<protein>
    <submittedName>
        <fullName evidence="1">Uncharacterized protein</fullName>
    </submittedName>
</protein>
<dbReference type="AlphaFoldDB" id="A0AA38HI98"/>
<dbReference type="EMBL" id="JALNTZ010004042">
    <property type="protein sequence ID" value="KAJ3615575.1"/>
    <property type="molecule type" value="Genomic_DNA"/>
</dbReference>
<dbReference type="Proteomes" id="UP001168821">
    <property type="component" value="Unassembled WGS sequence"/>
</dbReference>
<gene>
    <name evidence="1" type="ORF">Zmor_016311</name>
</gene>
<accession>A0AA38HI98</accession>
<name>A0AA38HI98_9CUCU</name>
<evidence type="ECO:0000313" key="2">
    <source>
        <dbReference type="Proteomes" id="UP001168821"/>
    </source>
</evidence>
<comment type="caution">
    <text evidence="1">The sequence shown here is derived from an EMBL/GenBank/DDBJ whole genome shotgun (WGS) entry which is preliminary data.</text>
</comment>